<name>A0A1H3QMY6_9BACT</name>
<reference evidence="4 5" key="1">
    <citation type="submission" date="2016-10" db="EMBL/GenBank/DDBJ databases">
        <authorList>
            <person name="Varghese N."/>
            <person name="Submissions S."/>
        </authorList>
    </citation>
    <scope>NUCLEOTIDE SEQUENCE [LARGE SCALE GENOMIC DNA]</scope>
    <source>
        <strain evidence="4 5">DSM 17997</strain>
    </source>
</reference>
<dbReference type="Pfam" id="PF00515">
    <property type="entry name" value="TPR_1"/>
    <property type="match status" value="1"/>
</dbReference>
<sequence length="223" mass="24679">MFSCSPSEQELFDEGIKLMESGQLDKSIGFFDRAIEKNTEFIAAHNAKGVAYFQQEAYDSAIASFTAAIRLDSTSYKSFFNRGNAHLEKKSYKEALIDYNYANGLDLQQVDVYYNRGLALLGMEAYEDALLDFDMALQANPNQPLALFNKAKAQLGNNDPLGALETLAATVEVDNRNGAAFYLLGVTQMSALGMKEEGCANLKMSLSLGYTEAKTWINDFCQE</sequence>
<dbReference type="PANTHER" id="PTHR44858">
    <property type="entry name" value="TETRATRICOPEPTIDE REPEAT PROTEIN 6"/>
    <property type="match status" value="1"/>
</dbReference>
<dbReference type="InterPro" id="IPR050498">
    <property type="entry name" value="Ycf3"/>
</dbReference>
<keyword evidence="2 3" id="KW-0802">TPR repeat</keyword>
<keyword evidence="1" id="KW-0677">Repeat</keyword>
<dbReference type="InterPro" id="IPR019734">
    <property type="entry name" value="TPR_rpt"/>
</dbReference>
<gene>
    <name evidence="4" type="ORF">SAMN05444412_106203</name>
</gene>
<keyword evidence="5" id="KW-1185">Reference proteome</keyword>
<dbReference type="PROSITE" id="PS50005">
    <property type="entry name" value="TPR"/>
    <property type="match status" value="2"/>
</dbReference>
<proteinExistence type="predicted"/>
<comment type="caution">
    <text evidence="4">The sequence shown here is derived from an EMBL/GenBank/DDBJ whole genome shotgun (WGS) entry which is preliminary data.</text>
</comment>
<dbReference type="InterPro" id="IPR011990">
    <property type="entry name" value="TPR-like_helical_dom_sf"/>
</dbReference>
<evidence type="ECO:0000313" key="4">
    <source>
        <dbReference type="EMBL" id="SDZ14766.1"/>
    </source>
</evidence>
<accession>A0A1H3QMY6</accession>
<evidence type="ECO:0000256" key="3">
    <source>
        <dbReference type="PROSITE-ProRule" id="PRU00339"/>
    </source>
</evidence>
<dbReference type="RefSeq" id="WP_019597375.1">
    <property type="nucleotide sequence ID" value="NZ_FNQC01000006.1"/>
</dbReference>
<dbReference type="SUPFAM" id="SSF48452">
    <property type="entry name" value="TPR-like"/>
    <property type="match status" value="1"/>
</dbReference>
<dbReference type="Proteomes" id="UP000199663">
    <property type="component" value="Unassembled WGS sequence"/>
</dbReference>
<evidence type="ECO:0000313" key="5">
    <source>
        <dbReference type="Proteomes" id="UP000199663"/>
    </source>
</evidence>
<feature type="repeat" description="TPR" evidence="3">
    <location>
        <begin position="42"/>
        <end position="75"/>
    </location>
</feature>
<organism evidence="4 5">
    <name type="scientific">Rhodonellum ikkaensis</name>
    <dbReference type="NCBI Taxonomy" id="336829"/>
    <lineage>
        <taxon>Bacteria</taxon>
        <taxon>Pseudomonadati</taxon>
        <taxon>Bacteroidota</taxon>
        <taxon>Cytophagia</taxon>
        <taxon>Cytophagales</taxon>
        <taxon>Cytophagaceae</taxon>
        <taxon>Rhodonellum</taxon>
    </lineage>
</organism>
<evidence type="ECO:0000256" key="1">
    <source>
        <dbReference type="ARBA" id="ARBA00022737"/>
    </source>
</evidence>
<feature type="repeat" description="TPR" evidence="3">
    <location>
        <begin position="110"/>
        <end position="143"/>
    </location>
</feature>
<evidence type="ECO:0000256" key="2">
    <source>
        <dbReference type="ARBA" id="ARBA00022803"/>
    </source>
</evidence>
<dbReference type="Pfam" id="PF13414">
    <property type="entry name" value="TPR_11"/>
    <property type="match status" value="1"/>
</dbReference>
<dbReference type="Gene3D" id="1.25.40.10">
    <property type="entry name" value="Tetratricopeptide repeat domain"/>
    <property type="match status" value="2"/>
</dbReference>
<dbReference type="PANTHER" id="PTHR44858:SF1">
    <property type="entry name" value="UDP-N-ACETYLGLUCOSAMINE--PEPTIDE N-ACETYLGLUCOSAMINYLTRANSFERASE SPINDLY-RELATED"/>
    <property type="match status" value="1"/>
</dbReference>
<dbReference type="EMBL" id="FNQC01000006">
    <property type="protein sequence ID" value="SDZ14766.1"/>
    <property type="molecule type" value="Genomic_DNA"/>
</dbReference>
<dbReference type="SMART" id="SM00028">
    <property type="entry name" value="TPR"/>
    <property type="match status" value="5"/>
</dbReference>
<protein>
    <submittedName>
        <fullName evidence="4">TPR repeat-containing protein</fullName>
    </submittedName>
</protein>